<dbReference type="PROSITE" id="PS51375">
    <property type="entry name" value="PPR"/>
    <property type="match status" value="2"/>
</dbReference>
<dbReference type="Pfam" id="PF13041">
    <property type="entry name" value="PPR_2"/>
    <property type="match status" value="1"/>
</dbReference>
<dbReference type="Gramene" id="rna26278">
    <property type="protein sequence ID" value="RHN63564.1"/>
    <property type="gene ID" value="gene26278"/>
</dbReference>
<accession>A0A396IH23</accession>
<evidence type="ECO:0000256" key="3">
    <source>
        <dbReference type="PROSITE-ProRule" id="PRU00708"/>
    </source>
</evidence>
<keyword evidence="2" id="KW-0677">Repeat</keyword>
<dbReference type="InterPro" id="IPR002885">
    <property type="entry name" value="PPR_rpt"/>
</dbReference>
<evidence type="ECO:0000313" key="4">
    <source>
        <dbReference type="EMBL" id="RHN63564.1"/>
    </source>
</evidence>
<evidence type="ECO:0000256" key="2">
    <source>
        <dbReference type="ARBA" id="ARBA00022737"/>
    </source>
</evidence>
<organism evidence="4">
    <name type="scientific">Medicago truncatula</name>
    <name type="common">Barrel medic</name>
    <name type="synonym">Medicago tribuloides</name>
    <dbReference type="NCBI Taxonomy" id="3880"/>
    <lineage>
        <taxon>Eukaryota</taxon>
        <taxon>Viridiplantae</taxon>
        <taxon>Streptophyta</taxon>
        <taxon>Embryophyta</taxon>
        <taxon>Tracheophyta</taxon>
        <taxon>Spermatophyta</taxon>
        <taxon>Magnoliopsida</taxon>
        <taxon>eudicotyledons</taxon>
        <taxon>Gunneridae</taxon>
        <taxon>Pentapetalae</taxon>
        <taxon>rosids</taxon>
        <taxon>fabids</taxon>
        <taxon>Fabales</taxon>
        <taxon>Fabaceae</taxon>
        <taxon>Papilionoideae</taxon>
        <taxon>50 kb inversion clade</taxon>
        <taxon>NPAAA clade</taxon>
        <taxon>Hologalegina</taxon>
        <taxon>IRL clade</taxon>
        <taxon>Trifolieae</taxon>
        <taxon>Medicago</taxon>
    </lineage>
</organism>
<name>A0A396IH23_MEDTR</name>
<evidence type="ECO:0000256" key="1">
    <source>
        <dbReference type="ARBA" id="ARBA00007626"/>
    </source>
</evidence>
<dbReference type="Proteomes" id="UP000265566">
    <property type="component" value="Chromosome 4"/>
</dbReference>
<reference evidence="4" key="1">
    <citation type="journal article" date="2018" name="Nat. Plants">
        <title>Whole-genome landscape of Medicago truncatula symbiotic genes.</title>
        <authorList>
            <person name="Pecrix Y."/>
            <person name="Gamas P."/>
            <person name="Carrere S."/>
        </authorList>
    </citation>
    <scope>NUCLEOTIDE SEQUENCE</scope>
    <source>
        <tissue evidence="4">Leaves</tissue>
    </source>
</reference>
<dbReference type="InterPro" id="IPR011990">
    <property type="entry name" value="TPR-like_helical_dom_sf"/>
</dbReference>
<proteinExistence type="inferred from homology"/>
<protein>
    <submittedName>
        <fullName evidence="4">Putative pentatricopeptide</fullName>
    </submittedName>
</protein>
<comment type="similarity">
    <text evidence="1">Belongs to the PPR family. P subfamily.</text>
</comment>
<feature type="repeat" description="PPR" evidence="3">
    <location>
        <begin position="44"/>
        <end position="78"/>
    </location>
</feature>
<dbReference type="AlphaFoldDB" id="A0A396IH23"/>
<dbReference type="Gene3D" id="1.25.40.10">
    <property type="entry name" value="Tetratricopeptide repeat domain"/>
    <property type="match status" value="1"/>
</dbReference>
<dbReference type="NCBIfam" id="TIGR00756">
    <property type="entry name" value="PPR"/>
    <property type="match status" value="2"/>
</dbReference>
<comment type="caution">
    <text evidence="4">The sequence shown here is derived from an EMBL/GenBank/DDBJ whole genome shotgun (WGS) entry which is preliminary data.</text>
</comment>
<sequence length="166" mass="19048">MLYINPTPPIFEFGKILGSLVKINHFNIVISLSRQMELRGIQTDVVNSSILINCFCHLGHLNYAFSVLTKILKLGFEPDTITLTTVMKGMCLTGQVRKALHFHDHVIAKGFKLNHVTFMGLWSTDYVNLEKQELPCRFLERLMGRWFGLMWSCTIQLFIVCAKINL</sequence>
<gene>
    <name evidence="4" type="ORF">MtrunA17_Chr4g0059651</name>
</gene>
<dbReference type="PANTHER" id="PTHR47941">
    <property type="entry name" value="PENTATRICOPEPTIDE REPEAT-CONTAINING PROTEIN 3, MITOCHONDRIAL"/>
    <property type="match status" value="1"/>
</dbReference>
<feature type="repeat" description="PPR" evidence="3">
    <location>
        <begin position="79"/>
        <end position="113"/>
    </location>
</feature>
<dbReference type="EMBL" id="PSQE01000004">
    <property type="protein sequence ID" value="RHN63564.1"/>
    <property type="molecule type" value="Genomic_DNA"/>
</dbReference>